<dbReference type="EMBL" id="JRES01000568">
    <property type="protein sequence ID" value="KNC30156.1"/>
    <property type="molecule type" value="Genomic_DNA"/>
</dbReference>
<organism evidence="1 2">
    <name type="scientific">Lucilia cuprina</name>
    <name type="common">Green bottle fly</name>
    <name type="synonym">Australian sheep blowfly</name>
    <dbReference type="NCBI Taxonomy" id="7375"/>
    <lineage>
        <taxon>Eukaryota</taxon>
        <taxon>Metazoa</taxon>
        <taxon>Ecdysozoa</taxon>
        <taxon>Arthropoda</taxon>
        <taxon>Hexapoda</taxon>
        <taxon>Insecta</taxon>
        <taxon>Pterygota</taxon>
        <taxon>Neoptera</taxon>
        <taxon>Endopterygota</taxon>
        <taxon>Diptera</taxon>
        <taxon>Brachycera</taxon>
        <taxon>Muscomorpha</taxon>
        <taxon>Oestroidea</taxon>
        <taxon>Calliphoridae</taxon>
        <taxon>Luciliinae</taxon>
        <taxon>Lucilia</taxon>
    </lineage>
</organism>
<name>A0A0L0CD39_LUCCU</name>
<reference evidence="1 2" key="1">
    <citation type="journal article" date="2015" name="Nat. Commun.">
        <title>Lucilia cuprina genome unlocks parasitic fly biology to underpin future interventions.</title>
        <authorList>
            <person name="Anstead C.A."/>
            <person name="Korhonen P.K."/>
            <person name="Young N.D."/>
            <person name="Hall R.S."/>
            <person name="Jex A.R."/>
            <person name="Murali S.C."/>
            <person name="Hughes D.S."/>
            <person name="Lee S.F."/>
            <person name="Perry T."/>
            <person name="Stroehlein A.J."/>
            <person name="Ansell B.R."/>
            <person name="Breugelmans B."/>
            <person name="Hofmann A."/>
            <person name="Qu J."/>
            <person name="Dugan S."/>
            <person name="Lee S.L."/>
            <person name="Chao H."/>
            <person name="Dinh H."/>
            <person name="Han Y."/>
            <person name="Doddapaneni H.V."/>
            <person name="Worley K.C."/>
            <person name="Muzny D.M."/>
            <person name="Ioannidis P."/>
            <person name="Waterhouse R.M."/>
            <person name="Zdobnov E.M."/>
            <person name="James P.J."/>
            <person name="Bagnall N.H."/>
            <person name="Kotze A.C."/>
            <person name="Gibbs R.A."/>
            <person name="Richards S."/>
            <person name="Batterham P."/>
            <person name="Gasser R.B."/>
        </authorList>
    </citation>
    <scope>NUCLEOTIDE SEQUENCE [LARGE SCALE GENOMIC DNA]</scope>
    <source>
        <strain evidence="1 2">LS</strain>
        <tissue evidence="1">Full body</tissue>
    </source>
</reference>
<dbReference type="AlphaFoldDB" id="A0A0L0CD39"/>
<keyword evidence="2" id="KW-1185">Reference proteome</keyword>
<proteinExistence type="predicted"/>
<gene>
    <name evidence="1" type="ORF">FF38_09917</name>
</gene>
<evidence type="ECO:0000313" key="1">
    <source>
        <dbReference type="EMBL" id="KNC30156.1"/>
    </source>
</evidence>
<protein>
    <submittedName>
        <fullName evidence="1">Uncharacterized protein</fullName>
    </submittedName>
</protein>
<sequence length="75" mass="8610">MISIQSIVIKEIQHEEFSFERIHSETTTVLGVHEFISFPLRIGDLIRFVLRGEFNTIGKIIVNSLEHCLVSPTSR</sequence>
<dbReference type="Proteomes" id="UP000037069">
    <property type="component" value="Unassembled WGS sequence"/>
</dbReference>
<accession>A0A0L0CD39</accession>
<evidence type="ECO:0000313" key="2">
    <source>
        <dbReference type="Proteomes" id="UP000037069"/>
    </source>
</evidence>
<comment type="caution">
    <text evidence="1">The sequence shown here is derived from an EMBL/GenBank/DDBJ whole genome shotgun (WGS) entry which is preliminary data.</text>
</comment>